<keyword evidence="1" id="KW-0472">Membrane</keyword>
<feature type="transmembrane region" description="Helical" evidence="1">
    <location>
        <begin position="6"/>
        <end position="22"/>
    </location>
</feature>
<dbReference type="AlphaFoldDB" id="A0A174R5I4"/>
<reference evidence="7 8" key="2">
    <citation type="journal article" date="2019" name="Nat. Med.">
        <title>A library of human gut bacterial isolates paired with longitudinal multiomics data enables mechanistic microbiome research.</title>
        <authorList>
            <person name="Poyet M."/>
            <person name="Groussin M."/>
            <person name="Gibbons S.M."/>
            <person name="Avila-Pacheco J."/>
            <person name="Jiang X."/>
            <person name="Kearney S.M."/>
            <person name="Perrotta A.R."/>
            <person name="Berdy B."/>
            <person name="Zhao S."/>
            <person name="Lieberman T.D."/>
            <person name="Swanson P.K."/>
            <person name="Smith M."/>
            <person name="Roesemann S."/>
            <person name="Alexander J.E."/>
            <person name="Rich S.A."/>
            <person name="Livny J."/>
            <person name="Vlamakis H."/>
            <person name="Clish C."/>
            <person name="Bullock K."/>
            <person name="Deik A."/>
            <person name="Scott J."/>
            <person name="Pierce K.A."/>
            <person name="Xavier R.J."/>
            <person name="Alm E.J."/>
        </authorList>
    </citation>
    <scope>NUCLEOTIDE SEQUENCE [LARGE SCALE GENOMIC DNA]</scope>
    <source>
        <strain evidence="5 7">BIOML-A162</strain>
        <strain evidence="3 8">BIOML-A188</strain>
    </source>
</reference>
<dbReference type="Proteomes" id="UP000440614">
    <property type="component" value="Unassembled WGS sequence"/>
</dbReference>
<dbReference type="EMBL" id="WCSY01000011">
    <property type="protein sequence ID" value="KAB4312205.1"/>
    <property type="molecule type" value="Genomic_DNA"/>
</dbReference>
<dbReference type="EMBL" id="WCRY01000036">
    <property type="protein sequence ID" value="KAB4473096.1"/>
    <property type="molecule type" value="Genomic_DNA"/>
</dbReference>
<evidence type="ECO:0000313" key="5">
    <source>
        <dbReference type="EMBL" id="KAB4473096.1"/>
    </source>
</evidence>
<dbReference type="EMBL" id="CZBI01000002">
    <property type="protein sequence ID" value="CUP80783.1"/>
    <property type="molecule type" value="Genomic_DNA"/>
</dbReference>
<evidence type="ECO:0000313" key="8">
    <source>
        <dbReference type="Proteomes" id="UP000440614"/>
    </source>
</evidence>
<dbReference type="EMBL" id="WCSY01000011">
    <property type="protein sequence ID" value="KAB4312253.1"/>
    <property type="molecule type" value="Genomic_DNA"/>
</dbReference>
<keyword evidence="1" id="KW-0812">Transmembrane</keyword>
<organism evidence="2 6">
    <name type="scientific">Bacteroides thetaiotaomicron</name>
    <dbReference type="NCBI Taxonomy" id="818"/>
    <lineage>
        <taxon>Bacteria</taxon>
        <taxon>Pseudomonadati</taxon>
        <taxon>Bacteroidota</taxon>
        <taxon>Bacteroidia</taxon>
        <taxon>Bacteroidales</taxon>
        <taxon>Bacteroidaceae</taxon>
        <taxon>Bacteroides</taxon>
    </lineage>
</organism>
<gene>
    <name evidence="2" type="ORF">ERS852557_01751</name>
    <name evidence="5" type="ORF">GAN91_24010</name>
    <name evidence="3" type="ORF">GAO51_12675</name>
    <name evidence="4" type="ORF">GAO51_12915</name>
</gene>
<dbReference type="Proteomes" id="UP000436858">
    <property type="component" value="Unassembled WGS sequence"/>
</dbReference>
<name>A0A174R5I4_BACT4</name>
<evidence type="ECO:0000313" key="4">
    <source>
        <dbReference type="EMBL" id="KAB4312253.1"/>
    </source>
</evidence>
<evidence type="ECO:0000313" key="7">
    <source>
        <dbReference type="Proteomes" id="UP000436858"/>
    </source>
</evidence>
<proteinExistence type="predicted"/>
<protein>
    <recommendedName>
        <fullName evidence="9">Transmembrane protein</fullName>
    </recommendedName>
</protein>
<keyword evidence="1" id="KW-1133">Transmembrane helix</keyword>
<feature type="transmembrane region" description="Helical" evidence="1">
    <location>
        <begin position="29"/>
        <end position="54"/>
    </location>
</feature>
<sequence length="78" mass="9171">MTYEDILFLIGFFLVIFFFVGCKHKPATLSGWLAFAFLSFIVTPLISVPLTWYICWMIDRATIKDKECFDPSDFTFKR</sequence>
<evidence type="ECO:0000313" key="3">
    <source>
        <dbReference type="EMBL" id="KAB4312205.1"/>
    </source>
</evidence>
<evidence type="ECO:0000313" key="6">
    <source>
        <dbReference type="Proteomes" id="UP000095541"/>
    </source>
</evidence>
<dbReference type="Proteomes" id="UP000095541">
    <property type="component" value="Unassembled WGS sequence"/>
</dbReference>
<accession>A0A174R5I4</accession>
<evidence type="ECO:0000313" key="2">
    <source>
        <dbReference type="EMBL" id="CUP80783.1"/>
    </source>
</evidence>
<evidence type="ECO:0000256" key="1">
    <source>
        <dbReference type="SAM" id="Phobius"/>
    </source>
</evidence>
<reference evidence="2 6" key="1">
    <citation type="submission" date="2015-09" db="EMBL/GenBank/DDBJ databases">
        <authorList>
            <consortium name="Pathogen Informatics"/>
        </authorList>
    </citation>
    <scope>NUCLEOTIDE SEQUENCE [LARGE SCALE GENOMIC DNA]</scope>
    <source>
        <strain evidence="2 6">2789STDY5834945</strain>
    </source>
</reference>
<evidence type="ECO:0008006" key="9">
    <source>
        <dbReference type="Google" id="ProtNLM"/>
    </source>
</evidence>